<dbReference type="Proteomes" id="UP000265515">
    <property type="component" value="Unassembled WGS sequence"/>
</dbReference>
<reference evidence="1 2" key="1">
    <citation type="journal article" date="2018" name="Cell">
        <title>The Chara Genome: Secondary Complexity and Implications for Plant Terrestrialization.</title>
        <authorList>
            <person name="Nishiyama T."/>
            <person name="Sakayama H."/>
            <person name="Vries J.D."/>
            <person name="Buschmann H."/>
            <person name="Saint-Marcoux D."/>
            <person name="Ullrich K.K."/>
            <person name="Haas F.B."/>
            <person name="Vanderstraeten L."/>
            <person name="Becker D."/>
            <person name="Lang D."/>
            <person name="Vosolsobe S."/>
            <person name="Rombauts S."/>
            <person name="Wilhelmsson P.K.I."/>
            <person name="Janitza P."/>
            <person name="Kern R."/>
            <person name="Heyl A."/>
            <person name="Rumpler F."/>
            <person name="Villalobos L.I.A.C."/>
            <person name="Clay J.M."/>
            <person name="Skokan R."/>
            <person name="Toyoda A."/>
            <person name="Suzuki Y."/>
            <person name="Kagoshima H."/>
            <person name="Schijlen E."/>
            <person name="Tajeshwar N."/>
            <person name="Catarino B."/>
            <person name="Hetherington A.J."/>
            <person name="Saltykova A."/>
            <person name="Bonnot C."/>
            <person name="Breuninger H."/>
            <person name="Symeonidi A."/>
            <person name="Radhakrishnan G.V."/>
            <person name="Van Nieuwerburgh F."/>
            <person name="Deforce D."/>
            <person name="Chang C."/>
            <person name="Karol K.G."/>
            <person name="Hedrich R."/>
            <person name="Ulvskov P."/>
            <person name="Glockner G."/>
            <person name="Delwiche C.F."/>
            <person name="Petrasek J."/>
            <person name="Van de Peer Y."/>
            <person name="Friml J."/>
            <person name="Beilby M."/>
            <person name="Dolan L."/>
            <person name="Kohara Y."/>
            <person name="Sugano S."/>
            <person name="Fujiyama A."/>
            <person name="Delaux P.-M."/>
            <person name="Quint M."/>
            <person name="TheiBen G."/>
            <person name="Hagemann M."/>
            <person name="Harholt J."/>
            <person name="Dunand C."/>
            <person name="Zachgo S."/>
            <person name="Langdale J."/>
            <person name="Maumus F."/>
            <person name="Straeten D.V.D."/>
            <person name="Gould S.B."/>
            <person name="Rensing S.A."/>
        </authorList>
    </citation>
    <scope>NUCLEOTIDE SEQUENCE [LARGE SCALE GENOMIC DNA]</scope>
    <source>
        <strain evidence="1 2">S276</strain>
    </source>
</reference>
<sequence length="88" mass="10128">MNGRSATVAATISVDERQINSIVLDVVRLGETYGLRFPREFGILLKQLLYFDRYTKLLAPDLNVLADERVNIGSSPSFRRPQNPYQRW</sequence>
<dbReference type="OrthoDB" id="427480at2759"/>
<evidence type="ECO:0000313" key="1">
    <source>
        <dbReference type="EMBL" id="GBG63921.1"/>
    </source>
</evidence>
<name>A0A388K1J5_CHABU</name>
<protein>
    <submittedName>
        <fullName evidence="1">Uncharacterized protein</fullName>
    </submittedName>
</protein>
<dbReference type="EMBL" id="BFEA01000044">
    <property type="protein sequence ID" value="GBG63921.1"/>
    <property type="molecule type" value="Genomic_DNA"/>
</dbReference>
<gene>
    <name evidence="1" type="ORF">CBR_g39925</name>
</gene>
<dbReference type="STRING" id="69332.A0A388K1J5"/>
<keyword evidence="2" id="KW-1185">Reference proteome</keyword>
<comment type="caution">
    <text evidence="1">The sequence shown here is derived from an EMBL/GenBank/DDBJ whole genome shotgun (WGS) entry which is preliminary data.</text>
</comment>
<dbReference type="Gramene" id="GBG63921">
    <property type="protein sequence ID" value="GBG63921"/>
    <property type="gene ID" value="CBR_g39925"/>
</dbReference>
<evidence type="ECO:0000313" key="2">
    <source>
        <dbReference type="Proteomes" id="UP000265515"/>
    </source>
</evidence>
<proteinExistence type="predicted"/>
<dbReference type="AlphaFoldDB" id="A0A388K1J5"/>
<organism evidence="1 2">
    <name type="scientific">Chara braunii</name>
    <name type="common">Braun's stonewort</name>
    <dbReference type="NCBI Taxonomy" id="69332"/>
    <lineage>
        <taxon>Eukaryota</taxon>
        <taxon>Viridiplantae</taxon>
        <taxon>Streptophyta</taxon>
        <taxon>Charophyceae</taxon>
        <taxon>Charales</taxon>
        <taxon>Characeae</taxon>
        <taxon>Chara</taxon>
    </lineage>
</organism>
<accession>A0A388K1J5</accession>